<dbReference type="Proteomes" id="UP000431744">
    <property type="component" value="Unassembled WGS sequence"/>
</dbReference>
<gene>
    <name evidence="6" type="ORF">F8O04_02530</name>
</gene>
<evidence type="ECO:0000259" key="5">
    <source>
        <dbReference type="PROSITE" id="PS51387"/>
    </source>
</evidence>
<keyword evidence="2" id="KW-0274">FAD</keyword>
<feature type="compositionally biased region" description="Low complexity" evidence="4">
    <location>
        <begin position="1"/>
        <end position="84"/>
    </location>
</feature>
<dbReference type="InterPro" id="IPR036318">
    <property type="entry name" value="FAD-bd_PCMH-like_sf"/>
</dbReference>
<dbReference type="InterPro" id="IPR016170">
    <property type="entry name" value="Cytok_DH_C_sf"/>
</dbReference>
<dbReference type="PANTHER" id="PTHR11748">
    <property type="entry name" value="D-LACTATE DEHYDROGENASE"/>
    <property type="match status" value="1"/>
</dbReference>
<dbReference type="InterPro" id="IPR016171">
    <property type="entry name" value="Vanillyl_alc_oxidase_C-sub2"/>
</dbReference>
<evidence type="ECO:0000313" key="6">
    <source>
        <dbReference type="EMBL" id="KAB1649175.1"/>
    </source>
</evidence>
<dbReference type="PANTHER" id="PTHR11748:SF114">
    <property type="entry name" value="ARYL-ALCOHOL OXIDASE VANILLYL-ALCOHOL OXIDASE (AFU_ORTHOLOGUE AFUA_3G09500)-RELATED"/>
    <property type="match status" value="1"/>
</dbReference>
<name>A0A6H9WQW2_9MICO</name>
<dbReference type="AlphaFoldDB" id="A0A6H9WQW2"/>
<dbReference type="Pfam" id="PF01565">
    <property type="entry name" value="FAD_binding_4"/>
    <property type="match status" value="1"/>
</dbReference>
<keyword evidence="1" id="KW-0285">Flavoprotein</keyword>
<dbReference type="Gene3D" id="3.30.465.10">
    <property type="match status" value="1"/>
</dbReference>
<dbReference type="GO" id="GO:0008720">
    <property type="term" value="F:D-lactate dehydrogenase (NAD+) activity"/>
    <property type="evidence" value="ECO:0007669"/>
    <property type="project" value="TreeGrafter"/>
</dbReference>
<dbReference type="Gene3D" id="1.10.45.10">
    <property type="entry name" value="Vanillyl-alcohol Oxidase, Chain A, domain 4"/>
    <property type="match status" value="1"/>
</dbReference>
<sequence>MIGTRSTTSSTRCRPESPTSTCSSRCRTTWATSDSRPSCRSSARRCANSSTCSRRPSSRARASTSSPASASSASAAPWWSAASPSTPPTPRSAPRPSQPSGPWSSGPPSSATASTARISISWTSRPSSTRSATTPTDGSSSASRTPSTPRASSRPAATASGPRIGAPTADAAAASVPEPARPRGGTLTDTETREYVAPPLAPDVRDALIAVVGADNALVTDDERDQYRDPYWYQEDRTYDSQLVLFPADTEEVQSIVRLANEHRVPLWTSSQGRNNGYGGPSPRVRGSVLVSLRRMNRVLEINRELAYAVVEPGVRWFDLYDELQATGNDDLMLSIPDLGWGSVIGNSLDNGMTYLPLGADYQAPCGMEVVLADGSLLRTGMGAMPGNKAWHLHKKSLGPTLDHFFTQSNYGIVTRMGIWLMRRPEAFAPLYLSVPRDDQLAQAVDILRELKLEGVIRGVPNLQNTITMAHQFPDELGTFVGMEGPASEDDLDALADRTGIGRWGVRTAVWGDRVVVDHYVQRIRDAWSEIEGSRVDLTQVYTSENWNEMTTFIEQVQAGIPSLDLMDVVPENLGHIGFSPVVPLVGAEVRHVADRIKELVTTQAGSNFVCAIFPINDRACFVVSSVSFDRTDREQWAASFETVKRLVVELGAEGYGEYRAHVDFMDLATDQYSFGDHAYRRFTRTIKDAVDPNGILAPGRHGVWPTAYLGGARP</sequence>
<dbReference type="InterPro" id="IPR016166">
    <property type="entry name" value="FAD-bd_PCMH"/>
</dbReference>
<evidence type="ECO:0000256" key="3">
    <source>
        <dbReference type="ARBA" id="ARBA00023002"/>
    </source>
</evidence>
<dbReference type="SUPFAM" id="SSF56176">
    <property type="entry name" value="FAD-binding/transporter-associated domain-like"/>
    <property type="match status" value="1"/>
</dbReference>
<feature type="compositionally biased region" description="Pro residues" evidence="4">
    <location>
        <begin position="85"/>
        <end position="99"/>
    </location>
</feature>
<dbReference type="EMBL" id="WBJY01000001">
    <property type="protein sequence ID" value="KAB1649175.1"/>
    <property type="molecule type" value="Genomic_DNA"/>
</dbReference>
<dbReference type="OrthoDB" id="9811557at2"/>
<evidence type="ECO:0000313" key="7">
    <source>
        <dbReference type="Proteomes" id="UP000431744"/>
    </source>
</evidence>
<accession>A0A6H9WQW2</accession>
<organism evidence="6 7">
    <name type="scientific">Pseudoclavibacter endophyticus</name>
    <dbReference type="NCBI Taxonomy" id="1778590"/>
    <lineage>
        <taxon>Bacteria</taxon>
        <taxon>Bacillati</taxon>
        <taxon>Actinomycetota</taxon>
        <taxon>Actinomycetes</taxon>
        <taxon>Micrococcales</taxon>
        <taxon>Microbacteriaceae</taxon>
        <taxon>Pseudoclavibacter</taxon>
    </lineage>
</organism>
<dbReference type="InterPro" id="IPR016167">
    <property type="entry name" value="FAD-bd_PCMH_sub1"/>
</dbReference>
<dbReference type="Gene3D" id="3.30.43.10">
    <property type="entry name" value="Uridine Diphospho-n-acetylenolpyruvylglucosamine Reductase, domain 2"/>
    <property type="match status" value="1"/>
</dbReference>
<keyword evidence="7" id="KW-1185">Reference proteome</keyword>
<reference evidence="6 7" key="1">
    <citation type="submission" date="2019-09" db="EMBL/GenBank/DDBJ databases">
        <title>Phylogeny of genus Pseudoclavibacter and closely related genus.</title>
        <authorList>
            <person name="Li Y."/>
        </authorList>
    </citation>
    <scope>NUCLEOTIDE SEQUENCE [LARGE SCALE GENOMIC DNA]</scope>
    <source>
        <strain evidence="6 7">EGI 60007</strain>
    </source>
</reference>
<feature type="region of interest" description="Disordered" evidence="4">
    <location>
        <begin position="1"/>
        <end position="199"/>
    </location>
</feature>
<dbReference type="PROSITE" id="PS51387">
    <property type="entry name" value="FAD_PCMH"/>
    <property type="match status" value="1"/>
</dbReference>
<evidence type="ECO:0000256" key="4">
    <source>
        <dbReference type="SAM" id="MobiDB-lite"/>
    </source>
</evidence>
<feature type="domain" description="FAD-binding PCMH-type" evidence="5">
    <location>
        <begin position="237"/>
        <end position="424"/>
    </location>
</feature>
<comment type="caution">
    <text evidence="6">The sequence shown here is derived from an EMBL/GenBank/DDBJ whole genome shotgun (WGS) entry which is preliminary data.</text>
</comment>
<dbReference type="InterPro" id="IPR016169">
    <property type="entry name" value="FAD-bd_PCMH_sub2"/>
</dbReference>
<dbReference type="GO" id="GO:0004458">
    <property type="term" value="F:D-lactate dehydrogenase (cytochrome) activity"/>
    <property type="evidence" value="ECO:0007669"/>
    <property type="project" value="TreeGrafter"/>
</dbReference>
<dbReference type="GO" id="GO:0071949">
    <property type="term" value="F:FAD binding"/>
    <property type="evidence" value="ECO:0007669"/>
    <property type="project" value="InterPro"/>
</dbReference>
<dbReference type="GO" id="GO:1903457">
    <property type="term" value="P:lactate catabolic process"/>
    <property type="evidence" value="ECO:0007669"/>
    <property type="project" value="TreeGrafter"/>
</dbReference>
<proteinExistence type="predicted"/>
<dbReference type="InterPro" id="IPR016164">
    <property type="entry name" value="FAD-linked_Oxase-like_C"/>
</dbReference>
<evidence type="ECO:0000256" key="2">
    <source>
        <dbReference type="ARBA" id="ARBA00022827"/>
    </source>
</evidence>
<protein>
    <submittedName>
        <fullName evidence="6">FAD-binding protein</fullName>
    </submittedName>
</protein>
<keyword evidence="3" id="KW-0560">Oxidoreductase</keyword>
<dbReference type="InterPro" id="IPR006094">
    <property type="entry name" value="Oxid_FAD_bind_N"/>
</dbReference>
<dbReference type="SUPFAM" id="SSF55103">
    <property type="entry name" value="FAD-linked oxidases, C-terminal domain"/>
    <property type="match status" value="1"/>
</dbReference>
<evidence type="ECO:0000256" key="1">
    <source>
        <dbReference type="ARBA" id="ARBA00022630"/>
    </source>
</evidence>
<dbReference type="Gene3D" id="3.40.462.10">
    <property type="entry name" value="FAD-linked oxidases, C-terminal domain"/>
    <property type="match status" value="1"/>
</dbReference>
<feature type="compositionally biased region" description="Low complexity" evidence="4">
    <location>
        <begin position="100"/>
        <end position="178"/>
    </location>
</feature>